<sequence>MFSSEEKVSKTSLSSIEEGIVVSDGKKEPEGDENAGKTDILTMDEIKLENTDIGDKYADGIVKKEEKEEEKEEKEEEKDPVELSSSEHPKHEASQISITKMVENDRNQDIYELFFDFATLRYPLVSKLEFPCIKVENIVINILSGSINCDIKEHGVDEIKLELKRMLDDVKGVFSSL</sequence>
<protein>
    <submittedName>
        <fullName evidence="2">Uncharacterized protein</fullName>
    </submittedName>
</protein>
<feature type="region of interest" description="Disordered" evidence="1">
    <location>
        <begin position="1"/>
        <end position="44"/>
    </location>
</feature>
<reference evidence="2" key="1">
    <citation type="submission" date="2022-03" db="EMBL/GenBank/DDBJ databases">
        <title>Draft genome sequence of Aduncisulcus paluster, a free-living microaerophilic Fornicata.</title>
        <authorList>
            <person name="Yuyama I."/>
            <person name="Kume K."/>
            <person name="Tamura T."/>
            <person name="Inagaki Y."/>
            <person name="Hashimoto T."/>
        </authorList>
    </citation>
    <scope>NUCLEOTIDE SEQUENCE</scope>
    <source>
        <strain evidence="2">NY0171</strain>
    </source>
</reference>
<evidence type="ECO:0000256" key="1">
    <source>
        <dbReference type="SAM" id="MobiDB-lite"/>
    </source>
</evidence>
<gene>
    <name evidence="2" type="ORF">ADUPG1_001675</name>
</gene>
<accession>A0ABQ5KII4</accession>
<feature type="region of interest" description="Disordered" evidence="1">
    <location>
        <begin position="58"/>
        <end position="95"/>
    </location>
</feature>
<organism evidence="2 3">
    <name type="scientific">Aduncisulcus paluster</name>
    <dbReference type="NCBI Taxonomy" id="2918883"/>
    <lineage>
        <taxon>Eukaryota</taxon>
        <taxon>Metamonada</taxon>
        <taxon>Carpediemonas-like organisms</taxon>
        <taxon>Aduncisulcus</taxon>
    </lineage>
</organism>
<dbReference type="EMBL" id="BQXS01001535">
    <property type="protein sequence ID" value="GKT30745.1"/>
    <property type="molecule type" value="Genomic_DNA"/>
</dbReference>
<proteinExistence type="predicted"/>
<keyword evidence="3" id="KW-1185">Reference proteome</keyword>
<evidence type="ECO:0000313" key="2">
    <source>
        <dbReference type="EMBL" id="GKT30745.1"/>
    </source>
</evidence>
<evidence type="ECO:0000313" key="3">
    <source>
        <dbReference type="Proteomes" id="UP001057375"/>
    </source>
</evidence>
<feature type="compositionally biased region" description="Acidic residues" evidence="1">
    <location>
        <begin position="67"/>
        <end position="79"/>
    </location>
</feature>
<dbReference type="Proteomes" id="UP001057375">
    <property type="component" value="Unassembled WGS sequence"/>
</dbReference>
<name>A0ABQ5KII4_9EUKA</name>
<comment type="caution">
    <text evidence="2">The sequence shown here is derived from an EMBL/GenBank/DDBJ whole genome shotgun (WGS) entry which is preliminary data.</text>
</comment>